<dbReference type="Proteomes" id="UP000027265">
    <property type="component" value="Unassembled WGS sequence"/>
</dbReference>
<dbReference type="AlphaFoldDB" id="A0A067PIL1"/>
<protein>
    <recommendedName>
        <fullName evidence="4">F-box domain-containing protein</fullName>
    </recommendedName>
</protein>
<feature type="compositionally biased region" description="Acidic residues" evidence="1">
    <location>
        <begin position="554"/>
        <end position="572"/>
    </location>
</feature>
<dbReference type="EMBL" id="KL197732">
    <property type="protein sequence ID" value="KDQ53675.1"/>
    <property type="molecule type" value="Genomic_DNA"/>
</dbReference>
<accession>A0A067PIL1</accession>
<evidence type="ECO:0000256" key="1">
    <source>
        <dbReference type="SAM" id="MobiDB-lite"/>
    </source>
</evidence>
<sequence>MAHQSSPLCNLPREILENITVEAVLLDPIGPPKIIPALLATCKQIYFTLAFDNPNSQVLYGRVFKACFDSSAFKRRSRESEILPVHFAEQLRKNCDTLHFFKHATLHAPALEERFWEAVLMMVENDGRNQIQLEAVGVDLFVDRFIRARLWEDRGRFRGWPADNAINSLALWLHWFFTTKEKLAKEIPQDRWQMIGLVTPFVHLAFRYPTFYAPDIHYELPLVHSDLSPTQPHSSRTAHGPWPIYRSPTKIHKEIPHFGHHLRLTTPLTSTAAKLIYFARREVVPIRIPDILPPSRSLEYPTGPTKDDIHEFNAFPQAKLEETPRWNWWEGAEGEEGHTRVERKPPSARWDQEWERWCMMKWGLWRQPEGKGQVYEIGMLSGLWHGRMLVPSEPIYMDLVRTANMPPAFTQTDPFVNGRPVYMRIQEHHCISPNTPYPFANADEHGINNAWFPTWRSLQEGNKGRLTMYSMKGAKHIYETYVPGKKSSHSADRCVVCIRRAERVERGMLRRIRQREMECRLKDEKSRRHLEEDFEEMTLEDPEDEMGCDEVEMGCEDEDGIGSPEPEDEESESGSYGSEVSVESEVESEDEDDGRLCDGVGDIVFTGKTDTRHGEAWDAFQYYGRVRPYDGLIAIVRIPISPATGLPDLEGGRIIFRGYVHAGQTFVGTWRSWTPDGKAIPLEGPLVMSLRER</sequence>
<dbReference type="OrthoDB" id="5595695at2759"/>
<proteinExistence type="predicted"/>
<organism evidence="2 3">
    <name type="scientific">Jaapia argillacea MUCL 33604</name>
    <dbReference type="NCBI Taxonomy" id="933084"/>
    <lineage>
        <taxon>Eukaryota</taxon>
        <taxon>Fungi</taxon>
        <taxon>Dikarya</taxon>
        <taxon>Basidiomycota</taxon>
        <taxon>Agaricomycotina</taxon>
        <taxon>Agaricomycetes</taxon>
        <taxon>Agaricomycetidae</taxon>
        <taxon>Jaapiales</taxon>
        <taxon>Jaapiaceae</taxon>
        <taxon>Jaapia</taxon>
    </lineage>
</organism>
<dbReference type="InParanoid" id="A0A067PIL1"/>
<name>A0A067PIL1_9AGAM</name>
<reference evidence="3" key="1">
    <citation type="journal article" date="2014" name="Proc. Natl. Acad. Sci. U.S.A.">
        <title>Extensive sampling of basidiomycete genomes demonstrates inadequacy of the white-rot/brown-rot paradigm for wood decay fungi.</title>
        <authorList>
            <person name="Riley R."/>
            <person name="Salamov A.A."/>
            <person name="Brown D.W."/>
            <person name="Nagy L.G."/>
            <person name="Floudas D."/>
            <person name="Held B.W."/>
            <person name="Levasseur A."/>
            <person name="Lombard V."/>
            <person name="Morin E."/>
            <person name="Otillar R."/>
            <person name="Lindquist E.A."/>
            <person name="Sun H."/>
            <person name="LaButti K.M."/>
            <person name="Schmutz J."/>
            <person name="Jabbour D."/>
            <person name="Luo H."/>
            <person name="Baker S.E."/>
            <person name="Pisabarro A.G."/>
            <person name="Walton J.D."/>
            <person name="Blanchette R.A."/>
            <person name="Henrissat B."/>
            <person name="Martin F."/>
            <person name="Cullen D."/>
            <person name="Hibbett D.S."/>
            <person name="Grigoriev I.V."/>
        </authorList>
    </citation>
    <scope>NUCLEOTIDE SEQUENCE [LARGE SCALE GENOMIC DNA]</scope>
    <source>
        <strain evidence="3">MUCL 33604</strain>
    </source>
</reference>
<dbReference type="HOGENOM" id="CLU_011151_0_0_1"/>
<feature type="region of interest" description="Disordered" evidence="1">
    <location>
        <begin position="554"/>
        <end position="598"/>
    </location>
</feature>
<dbReference type="STRING" id="933084.A0A067PIL1"/>
<evidence type="ECO:0008006" key="4">
    <source>
        <dbReference type="Google" id="ProtNLM"/>
    </source>
</evidence>
<keyword evidence="3" id="KW-1185">Reference proteome</keyword>
<evidence type="ECO:0000313" key="2">
    <source>
        <dbReference type="EMBL" id="KDQ53675.1"/>
    </source>
</evidence>
<evidence type="ECO:0000313" key="3">
    <source>
        <dbReference type="Proteomes" id="UP000027265"/>
    </source>
</evidence>
<feature type="compositionally biased region" description="Acidic residues" evidence="1">
    <location>
        <begin position="582"/>
        <end position="593"/>
    </location>
</feature>
<gene>
    <name evidence="2" type="ORF">JAAARDRAFT_61082</name>
</gene>